<dbReference type="InParanoid" id="A0A067MBF2"/>
<organism evidence="1 2">
    <name type="scientific">Botryobasidium botryosum (strain FD-172 SS1)</name>
    <dbReference type="NCBI Taxonomy" id="930990"/>
    <lineage>
        <taxon>Eukaryota</taxon>
        <taxon>Fungi</taxon>
        <taxon>Dikarya</taxon>
        <taxon>Basidiomycota</taxon>
        <taxon>Agaricomycotina</taxon>
        <taxon>Agaricomycetes</taxon>
        <taxon>Cantharellales</taxon>
        <taxon>Botryobasidiaceae</taxon>
        <taxon>Botryobasidium</taxon>
    </lineage>
</organism>
<keyword evidence="2" id="KW-1185">Reference proteome</keyword>
<dbReference type="Proteomes" id="UP000027195">
    <property type="component" value="Unassembled WGS sequence"/>
</dbReference>
<gene>
    <name evidence="1" type="ORF">BOTBODRAFT_188882</name>
</gene>
<evidence type="ECO:0000313" key="2">
    <source>
        <dbReference type="Proteomes" id="UP000027195"/>
    </source>
</evidence>
<dbReference type="AlphaFoldDB" id="A0A067MBF2"/>
<evidence type="ECO:0008006" key="3">
    <source>
        <dbReference type="Google" id="ProtNLM"/>
    </source>
</evidence>
<name>A0A067MBF2_BOTB1</name>
<proteinExistence type="predicted"/>
<accession>A0A067MBF2</accession>
<evidence type="ECO:0000313" key="1">
    <source>
        <dbReference type="EMBL" id="KDQ12869.1"/>
    </source>
</evidence>
<protein>
    <recommendedName>
        <fullName evidence="3">F-box domain-containing protein</fullName>
    </recommendedName>
</protein>
<sequence length="573" mass="64691">MATTLTIAPEILEAFLSSFRYQLPRGEGVHTASSTTPTRVDLDRELGGILRTPDAIAAHELARQIRSHLNRISLFHRLPTEVVSIIFHLAVHNDQLRQYEPAKLAIRISSVSQLWREIATQMCSTLWTKLDALPAPLLDLFLSRSGSAPLEIVFTTWTAPSTVSALHFFERIVPYIHRWRDCRIFYDVSKNRDVLSLLQEASAPAPQLEVLRLHFVAMHGPPLEWPDPFRGITPRLCTLDCDFYIPLSSPIFRGLTKLHLSCIEYPEPDPIHHLLGILGLCLLLESISFVDLIFLATPIAHASDLSITLRYLQKLYIFQELGAQWVQSHFLPRIIVPASCILKITANVRHDDELRHLIPQRSNFLPSLPDIQSVRTLHIYYPRVDYNISVRGKMTAGDQNAFALTFLYPTEPNNPGDLDGCARIISSFRTSLPLPLLEQVAFSRGQRNDSDPIPSLESFFRAHPTLKTIALDGYWPWDRVLELFVAAPIRELCPLLQAMYLAPAQGLDEKMLLEAVKSRTAPAVDSSHLRGVTALQHLFFDPRCDYYEHPSASALSTLQNHVTVDFKECPMGG</sequence>
<dbReference type="OrthoDB" id="3020747at2759"/>
<dbReference type="HOGENOM" id="CLU_024199_1_1_1"/>
<reference evidence="2" key="1">
    <citation type="journal article" date="2014" name="Proc. Natl. Acad. Sci. U.S.A.">
        <title>Extensive sampling of basidiomycete genomes demonstrates inadequacy of the white-rot/brown-rot paradigm for wood decay fungi.</title>
        <authorList>
            <person name="Riley R."/>
            <person name="Salamov A.A."/>
            <person name="Brown D.W."/>
            <person name="Nagy L.G."/>
            <person name="Floudas D."/>
            <person name="Held B.W."/>
            <person name="Levasseur A."/>
            <person name="Lombard V."/>
            <person name="Morin E."/>
            <person name="Otillar R."/>
            <person name="Lindquist E.A."/>
            <person name="Sun H."/>
            <person name="LaButti K.M."/>
            <person name="Schmutz J."/>
            <person name="Jabbour D."/>
            <person name="Luo H."/>
            <person name="Baker S.E."/>
            <person name="Pisabarro A.G."/>
            <person name="Walton J.D."/>
            <person name="Blanchette R.A."/>
            <person name="Henrissat B."/>
            <person name="Martin F."/>
            <person name="Cullen D."/>
            <person name="Hibbett D.S."/>
            <person name="Grigoriev I.V."/>
        </authorList>
    </citation>
    <scope>NUCLEOTIDE SEQUENCE [LARGE SCALE GENOMIC DNA]</scope>
    <source>
        <strain evidence="2">FD-172 SS1</strain>
    </source>
</reference>
<dbReference type="EMBL" id="KL198047">
    <property type="protein sequence ID" value="KDQ12869.1"/>
    <property type="molecule type" value="Genomic_DNA"/>
</dbReference>